<feature type="transmembrane region" description="Helical" evidence="6">
    <location>
        <begin position="356"/>
        <end position="375"/>
    </location>
</feature>
<keyword evidence="5 6" id="KW-0472">Membrane</keyword>
<evidence type="ECO:0000256" key="1">
    <source>
        <dbReference type="ARBA" id="ARBA00004651"/>
    </source>
</evidence>
<feature type="transmembrane region" description="Helical" evidence="6">
    <location>
        <begin position="322"/>
        <end position="344"/>
    </location>
</feature>
<keyword evidence="2" id="KW-1003">Cell membrane</keyword>
<protein>
    <submittedName>
        <fullName evidence="7">Uncharacterized protein</fullName>
    </submittedName>
</protein>
<reference evidence="8" key="1">
    <citation type="submission" date="2017-06" db="EMBL/GenBank/DDBJ databases">
        <authorList>
            <person name="Rastogi G."/>
            <person name="Vaishampayan P."/>
            <person name="Seuylemezian A."/>
        </authorList>
    </citation>
    <scope>NUCLEOTIDE SEQUENCE [LARGE SCALE GENOMIC DNA]</scope>
    <source>
        <strain evidence="8">PI11</strain>
    </source>
</reference>
<gene>
    <name evidence="7" type="ORF">CDO35_14330</name>
</gene>
<feature type="transmembrane region" description="Helical" evidence="6">
    <location>
        <begin position="179"/>
        <end position="197"/>
    </location>
</feature>
<feature type="transmembrane region" description="Helical" evidence="6">
    <location>
        <begin position="12"/>
        <end position="30"/>
    </location>
</feature>
<feature type="transmembrane region" description="Helical" evidence="6">
    <location>
        <begin position="42"/>
        <end position="65"/>
    </location>
</feature>
<dbReference type="InterPro" id="IPR050833">
    <property type="entry name" value="Poly_Biosynth_Transport"/>
</dbReference>
<comment type="caution">
    <text evidence="7">The sequence shown here is derived from an EMBL/GenBank/DDBJ whole genome shotgun (WGS) entry which is preliminary data.</text>
</comment>
<name>A0A2G5FJY5_9PSED</name>
<organism evidence="7 8">
    <name type="scientific">Pseudomonas sediminis</name>
    <dbReference type="NCBI Taxonomy" id="1691904"/>
    <lineage>
        <taxon>Bacteria</taxon>
        <taxon>Pseudomonadati</taxon>
        <taxon>Pseudomonadota</taxon>
        <taxon>Gammaproteobacteria</taxon>
        <taxon>Pseudomonadales</taxon>
        <taxon>Pseudomonadaceae</taxon>
        <taxon>Pseudomonas</taxon>
    </lineage>
</organism>
<dbReference type="PANTHER" id="PTHR30250:SF11">
    <property type="entry name" value="O-ANTIGEN TRANSPORTER-RELATED"/>
    <property type="match status" value="1"/>
</dbReference>
<keyword evidence="3 6" id="KW-0812">Transmembrane</keyword>
<dbReference type="GO" id="GO:0005886">
    <property type="term" value="C:plasma membrane"/>
    <property type="evidence" value="ECO:0007669"/>
    <property type="project" value="UniProtKB-SubCell"/>
</dbReference>
<feature type="transmembrane region" description="Helical" evidence="6">
    <location>
        <begin position="85"/>
        <end position="107"/>
    </location>
</feature>
<evidence type="ECO:0000256" key="6">
    <source>
        <dbReference type="SAM" id="Phobius"/>
    </source>
</evidence>
<evidence type="ECO:0000313" key="8">
    <source>
        <dbReference type="Proteomes" id="UP000229504"/>
    </source>
</evidence>
<feature type="transmembrane region" description="Helical" evidence="6">
    <location>
        <begin position="445"/>
        <end position="467"/>
    </location>
</feature>
<feature type="transmembrane region" description="Helical" evidence="6">
    <location>
        <begin position="119"/>
        <end position="137"/>
    </location>
</feature>
<evidence type="ECO:0000256" key="5">
    <source>
        <dbReference type="ARBA" id="ARBA00023136"/>
    </source>
</evidence>
<feature type="transmembrane region" description="Helical" evidence="6">
    <location>
        <begin position="288"/>
        <end position="310"/>
    </location>
</feature>
<dbReference type="RefSeq" id="WP_099525389.1">
    <property type="nucleotide sequence ID" value="NZ_NIQU01000005.1"/>
</dbReference>
<keyword evidence="4 6" id="KW-1133">Transmembrane helix</keyword>
<dbReference type="InterPro" id="IPR002797">
    <property type="entry name" value="Polysacc_synth"/>
</dbReference>
<dbReference type="EMBL" id="NIQU01000005">
    <property type="protein sequence ID" value="PIA68271.1"/>
    <property type="molecule type" value="Genomic_DNA"/>
</dbReference>
<dbReference type="Proteomes" id="UP000229504">
    <property type="component" value="Unassembled WGS sequence"/>
</dbReference>
<feature type="transmembrane region" description="Helical" evidence="6">
    <location>
        <begin position="149"/>
        <end position="173"/>
    </location>
</feature>
<feature type="transmembrane region" description="Helical" evidence="6">
    <location>
        <begin position="218"/>
        <end position="236"/>
    </location>
</feature>
<proteinExistence type="predicted"/>
<feature type="transmembrane region" description="Helical" evidence="6">
    <location>
        <begin position="381"/>
        <end position="400"/>
    </location>
</feature>
<evidence type="ECO:0000313" key="7">
    <source>
        <dbReference type="EMBL" id="PIA68271.1"/>
    </source>
</evidence>
<feature type="transmembrane region" description="Helical" evidence="6">
    <location>
        <begin position="412"/>
        <end position="433"/>
    </location>
</feature>
<dbReference type="PANTHER" id="PTHR30250">
    <property type="entry name" value="PST FAMILY PREDICTED COLANIC ACID TRANSPORTER"/>
    <property type="match status" value="1"/>
</dbReference>
<sequence length="485" mass="52641">MLKAALRDSLVYGLASLLSKGLVIFLLPLYTRVLSPGDYGAYDLLITLGALANLVVALEITQGLARYWADAPEPAARKRLASTSLWFSVLMYGLFLLIGLLAAPQLNALVLGDARYLDAFRLGVGFIAVNGIYYLLLNQFRWELRSKAYALASVAYALFTLLFALVFCLWLGLGLVGVMLAQLMAALLAGLLCLWLLRRTFGWLFDAGQLRAMLRFSAPLVPAGLAVFISLYINRFALNHFGSLEDVGHFGIGSRIAGLAALLILGIQAALTPLVYQHYREPQTPGQIARLFSWFMSVALAGCLFLALFARELLMLFATPEFMAGAALVGVLAPSLLLSQMYIFAPGIAIAKKTHWQLWVTLLSAMASVAGNWLLVPLWGIWGAALATLLASSLFFLCWLSLSQRLYRIPYAWRALLLSSLGFVVCAGVGVQLEAMGLALPLTLLLKGLLMCVLLGVVVVCGLLPLADLRAVVQQLRRLGGSARV</sequence>
<accession>A0A2G5FJY5</accession>
<feature type="transmembrane region" description="Helical" evidence="6">
    <location>
        <begin position="256"/>
        <end position="276"/>
    </location>
</feature>
<evidence type="ECO:0000256" key="4">
    <source>
        <dbReference type="ARBA" id="ARBA00022989"/>
    </source>
</evidence>
<evidence type="ECO:0000256" key="2">
    <source>
        <dbReference type="ARBA" id="ARBA00022475"/>
    </source>
</evidence>
<evidence type="ECO:0000256" key="3">
    <source>
        <dbReference type="ARBA" id="ARBA00022692"/>
    </source>
</evidence>
<dbReference type="Pfam" id="PF01943">
    <property type="entry name" value="Polysacc_synt"/>
    <property type="match status" value="1"/>
</dbReference>
<dbReference type="AlphaFoldDB" id="A0A2G5FJY5"/>
<comment type="subcellular location">
    <subcellularLocation>
        <location evidence="1">Cell membrane</location>
        <topology evidence="1">Multi-pass membrane protein</topology>
    </subcellularLocation>
</comment>